<name>A0A6A6T0A9_9PLEO</name>
<keyword evidence="3" id="KW-1185">Reference proteome</keyword>
<dbReference type="Gene3D" id="3.10.310.10">
    <property type="entry name" value="Diaminopimelate Epimerase, Chain A, domain 1"/>
    <property type="match status" value="2"/>
</dbReference>
<organism evidence="2 3">
    <name type="scientific">Lophiostoma macrostomum CBS 122681</name>
    <dbReference type="NCBI Taxonomy" id="1314788"/>
    <lineage>
        <taxon>Eukaryota</taxon>
        <taxon>Fungi</taxon>
        <taxon>Dikarya</taxon>
        <taxon>Ascomycota</taxon>
        <taxon>Pezizomycotina</taxon>
        <taxon>Dothideomycetes</taxon>
        <taxon>Pleosporomycetidae</taxon>
        <taxon>Pleosporales</taxon>
        <taxon>Lophiostomataceae</taxon>
        <taxon>Lophiostoma</taxon>
    </lineage>
</organism>
<dbReference type="OrthoDB" id="412383at2759"/>
<protein>
    <submittedName>
        <fullName evidence="2">Diaminopimelate epimerase-like protein</fullName>
    </submittedName>
</protein>
<dbReference type="NCBIfam" id="TIGR00654">
    <property type="entry name" value="PhzF_family"/>
    <property type="match status" value="1"/>
</dbReference>
<sequence>MSAKSIQLDFVTVDVFTQRRYEGNPLAIVTVPRGTFVSQDQKQVVAREFNLSETTFVHPPDGDGLVWTVDIFTTFTELPFAGHPTIGTACNLLSNVAEARGAKDGKIEAKFNIKAGTVSLTYDVAKRSAIAAIPHNFHIHERTFSKEELLQLQPGLADIALKEAYPIVSVVKGMTFILIELEDEETLGKVAIGAGGPSVDGLDKGWETAFIGPYYFCRSGNRHDGATYLRTRMVTESLEDPATGSAASDLAGYLSLTEGKAGQAIKYAITQGVEMGRRSDIELEIIMGEKSGIADVYLQGSAVSVMQGSVTV</sequence>
<evidence type="ECO:0000313" key="2">
    <source>
        <dbReference type="EMBL" id="KAF2652313.1"/>
    </source>
</evidence>
<dbReference type="Proteomes" id="UP000799324">
    <property type="component" value="Unassembled WGS sequence"/>
</dbReference>
<accession>A0A6A6T0A9</accession>
<evidence type="ECO:0000313" key="3">
    <source>
        <dbReference type="Proteomes" id="UP000799324"/>
    </source>
</evidence>
<dbReference type="SUPFAM" id="SSF54506">
    <property type="entry name" value="Diaminopimelate epimerase-like"/>
    <property type="match status" value="1"/>
</dbReference>
<dbReference type="EMBL" id="MU004405">
    <property type="protein sequence ID" value="KAF2652313.1"/>
    <property type="molecule type" value="Genomic_DNA"/>
</dbReference>
<dbReference type="PIRSF" id="PIRSF016184">
    <property type="entry name" value="PhzC_PhzF"/>
    <property type="match status" value="1"/>
</dbReference>
<gene>
    <name evidence="2" type="ORF">K491DRAFT_719071</name>
</gene>
<dbReference type="Pfam" id="PF02567">
    <property type="entry name" value="PhzC-PhzF"/>
    <property type="match status" value="1"/>
</dbReference>
<dbReference type="GO" id="GO:0005737">
    <property type="term" value="C:cytoplasm"/>
    <property type="evidence" value="ECO:0007669"/>
    <property type="project" value="TreeGrafter"/>
</dbReference>
<proteinExistence type="predicted"/>
<dbReference type="PANTHER" id="PTHR13774:SF32">
    <property type="entry name" value="ANTISENSE-ENHANCING SEQUENCE 1"/>
    <property type="match status" value="1"/>
</dbReference>
<dbReference type="PANTHER" id="PTHR13774">
    <property type="entry name" value="PHENAZINE BIOSYNTHESIS PROTEIN"/>
    <property type="match status" value="1"/>
</dbReference>
<dbReference type="AlphaFoldDB" id="A0A6A6T0A9"/>
<evidence type="ECO:0000256" key="1">
    <source>
        <dbReference type="PIRSR" id="PIRSR016184-1"/>
    </source>
</evidence>
<dbReference type="InterPro" id="IPR003719">
    <property type="entry name" value="Phenazine_PhzF-like"/>
</dbReference>
<feature type="active site" evidence="1">
    <location>
        <position position="53"/>
    </location>
</feature>
<reference evidence="2" key="1">
    <citation type="journal article" date="2020" name="Stud. Mycol.">
        <title>101 Dothideomycetes genomes: a test case for predicting lifestyles and emergence of pathogens.</title>
        <authorList>
            <person name="Haridas S."/>
            <person name="Albert R."/>
            <person name="Binder M."/>
            <person name="Bloem J."/>
            <person name="Labutti K."/>
            <person name="Salamov A."/>
            <person name="Andreopoulos B."/>
            <person name="Baker S."/>
            <person name="Barry K."/>
            <person name="Bills G."/>
            <person name="Bluhm B."/>
            <person name="Cannon C."/>
            <person name="Castanera R."/>
            <person name="Culley D."/>
            <person name="Daum C."/>
            <person name="Ezra D."/>
            <person name="Gonzalez J."/>
            <person name="Henrissat B."/>
            <person name="Kuo A."/>
            <person name="Liang C."/>
            <person name="Lipzen A."/>
            <person name="Lutzoni F."/>
            <person name="Magnuson J."/>
            <person name="Mondo S."/>
            <person name="Nolan M."/>
            <person name="Ohm R."/>
            <person name="Pangilinan J."/>
            <person name="Park H.-J."/>
            <person name="Ramirez L."/>
            <person name="Alfaro M."/>
            <person name="Sun H."/>
            <person name="Tritt A."/>
            <person name="Yoshinaga Y."/>
            <person name="Zwiers L.-H."/>
            <person name="Turgeon B."/>
            <person name="Goodwin S."/>
            <person name="Spatafora J."/>
            <person name="Crous P."/>
            <person name="Grigoriev I."/>
        </authorList>
    </citation>
    <scope>NUCLEOTIDE SEQUENCE</scope>
    <source>
        <strain evidence="2">CBS 122681</strain>
    </source>
</reference>
<dbReference type="GO" id="GO:0016853">
    <property type="term" value="F:isomerase activity"/>
    <property type="evidence" value="ECO:0007669"/>
    <property type="project" value="TreeGrafter"/>
</dbReference>